<keyword evidence="7" id="KW-1185">Reference proteome</keyword>
<evidence type="ECO:0000313" key="7">
    <source>
        <dbReference type="Proteomes" id="UP001230685"/>
    </source>
</evidence>
<gene>
    <name evidence="6" type="ORF">Q5H91_06700</name>
</gene>
<feature type="domain" description="Methyl-accepting transducer" evidence="5">
    <location>
        <begin position="268"/>
        <end position="483"/>
    </location>
</feature>
<feature type="transmembrane region" description="Helical" evidence="4">
    <location>
        <begin position="155"/>
        <end position="177"/>
    </location>
</feature>
<evidence type="ECO:0000256" key="2">
    <source>
        <dbReference type="ARBA" id="ARBA00029447"/>
    </source>
</evidence>
<reference evidence="6 7" key="1">
    <citation type="submission" date="2023-07" db="EMBL/GenBank/DDBJ databases">
        <authorList>
            <person name="Kim M.K."/>
        </authorList>
    </citation>
    <scope>NUCLEOTIDE SEQUENCE [LARGE SCALE GENOMIC DNA]</scope>
    <source>
        <strain evidence="6 7">KR1UV-12</strain>
    </source>
</reference>
<evidence type="ECO:0000259" key="5">
    <source>
        <dbReference type="PROSITE" id="PS50111"/>
    </source>
</evidence>
<accession>A0ABT9EIV7</accession>
<evidence type="ECO:0000313" key="6">
    <source>
        <dbReference type="EMBL" id="MDP1026895.1"/>
    </source>
</evidence>
<keyword evidence="4" id="KW-0472">Membrane</keyword>
<organism evidence="6 7">
    <name type="scientific">Sphingomonas aurea</name>
    <dbReference type="NCBI Taxonomy" id="3063994"/>
    <lineage>
        <taxon>Bacteria</taxon>
        <taxon>Pseudomonadati</taxon>
        <taxon>Pseudomonadota</taxon>
        <taxon>Alphaproteobacteria</taxon>
        <taxon>Sphingomonadales</taxon>
        <taxon>Sphingomonadaceae</taxon>
        <taxon>Sphingomonas</taxon>
    </lineage>
</organism>
<dbReference type="RefSeq" id="WP_305172526.1">
    <property type="nucleotide sequence ID" value="NZ_JAUUDS010000002.1"/>
</dbReference>
<dbReference type="InterPro" id="IPR004090">
    <property type="entry name" value="Chemotax_Me-accpt_rcpt"/>
</dbReference>
<dbReference type="PANTHER" id="PTHR32089">
    <property type="entry name" value="METHYL-ACCEPTING CHEMOTAXIS PROTEIN MCPB"/>
    <property type="match status" value="1"/>
</dbReference>
<dbReference type="PROSITE" id="PS50111">
    <property type="entry name" value="CHEMOTAXIS_TRANSDUC_2"/>
    <property type="match status" value="1"/>
</dbReference>
<name>A0ABT9EIV7_9SPHN</name>
<dbReference type="Proteomes" id="UP001230685">
    <property type="component" value="Unassembled WGS sequence"/>
</dbReference>
<keyword evidence="4" id="KW-1133">Transmembrane helix</keyword>
<dbReference type="PRINTS" id="PR00260">
    <property type="entry name" value="CHEMTRNSDUCR"/>
</dbReference>
<dbReference type="InterPro" id="IPR004089">
    <property type="entry name" value="MCPsignal_dom"/>
</dbReference>
<evidence type="ECO:0000256" key="1">
    <source>
        <dbReference type="ARBA" id="ARBA00023224"/>
    </source>
</evidence>
<comment type="caution">
    <text evidence="6">The sequence shown here is derived from an EMBL/GenBank/DDBJ whole genome shotgun (WGS) entry which is preliminary data.</text>
</comment>
<evidence type="ECO:0000256" key="3">
    <source>
        <dbReference type="PROSITE-ProRule" id="PRU00284"/>
    </source>
</evidence>
<feature type="transmembrane region" description="Helical" evidence="4">
    <location>
        <begin position="106"/>
        <end position="135"/>
    </location>
</feature>
<feature type="transmembrane region" description="Helical" evidence="4">
    <location>
        <begin position="21"/>
        <end position="43"/>
    </location>
</feature>
<dbReference type="SUPFAM" id="SSF58104">
    <property type="entry name" value="Methyl-accepting chemotaxis protein (MCP) signaling domain"/>
    <property type="match status" value="1"/>
</dbReference>
<keyword evidence="4" id="KW-0812">Transmembrane</keyword>
<feature type="transmembrane region" description="Helical" evidence="4">
    <location>
        <begin position="75"/>
        <end position="94"/>
    </location>
</feature>
<dbReference type="Gene3D" id="1.10.287.950">
    <property type="entry name" value="Methyl-accepting chemotaxis protein"/>
    <property type="match status" value="1"/>
</dbReference>
<dbReference type="Pfam" id="PF00015">
    <property type="entry name" value="MCPsignal"/>
    <property type="match status" value="1"/>
</dbReference>
<protein>
    <submittedName>
        <fullName evidence="6">Methyl-accepting chemotaxis protein</fullName>
    </submittedName>
</protein>
<keyword evidence="1 3" id="KW-0807">Transducer</keyword>
<dbReference type="SMART" id="SM00283">
    <property type="entry name" value="MA"/>
    <property type="match status" value="1"/>
</dbReference>
<dbReference type="PANTHER" id="PTHR32089:SF112">
    <property type="entry name" value="LYSOZYME-LIKE PROTEIN-RELATED"/>
    <property type="match status" value="1"/>
</dbReference>
<comment type="similarity">
    <text evidence="2">Belongs to the methyl-accepting chemotaxis (MCP) protein family.</text>
</comment>
<sequence>MMKVVGAATSANTLDRLRRHGIQAWAVIGWISLALMLLVDLVLQGGVGTPLLIVGSLANAGPTYMALRGRFDAEARLGLGVPAAVMPALLVFLLQGHPWQMDAHMFFFVATAALIVVADWRPILLATVLTAIHHLGLEWLEPEWVFTGSGNLGRVLFHAVAVSLQFGALSLFTIQLVRLFRSQEEAFALASASAIKAEQECRRSEEAMEQARVAEQAATRERQAREAQAARIAVERRGELLLLANEFDRSVTSVVKVIGQAIGQLEGTAVRLEDVSADASRDAVNVAAGASQAAIDIAAVAGSIRTLSGSIRSVAGTVDEQTRVTAVASLEAEQTVLTVHTLEERAIKIEGFLDDIQQIATRTTLLSLNATIEAARAGEAGRGFAVVANEVKALSAETGRASERIRNLIAGIREGVAETAEKLGGVNQAIVEVSTAASSISNAIVEHRLRTDEVNNGAERIARQTSQIETEVGRAALAISAASSLSTKVRGSASELANSARELRSSTDLFVSFLQAEEALAA</sequence>
<dbReference type="EMBL" id="JAUUDS010000002">
    <property type="protein sequence ID" value="MDP1026895.1"/>
    <property type="molecule type" value="Genomic_DNA"/>
</dbReference>
<evidence type="ECO:0000256" key="4">
    <source>
        <dbReference type="SAM" id="Phobius"/>
    </source>
</evidence>
<proteinExistence type="inferred from homology"/>